<gene>
    <name evidence="1" type="ORF">PKNA1_C2_0404700</name>
</gene>
<sequence>MDDIMKKKKKKKKKTKVTLETIQKEHTSVLQKKKTDVYITSGKPIKIYYDRVIKVLNSGTKQLDLIIDGDNRQPNNLCNPSEGDQVSIYAVGTNILRASYILQDVINFYCNFIRKVQQMARKDKKQKFADVFSFINVDVISKTLHMNDTVISNTYTVKEEFLQDDYDAVIAFAKQPYDPALHKYREVGLVLSYSPREGASYASFLFVPAVELHTFGLHHVMCCITLHHVILFSSHSQRTKERRVTAVVISIKKNPTML</sequence>
<name>A0A193R928_PLAKH</name>
<dbReference type="Proteomes" id="UP000182128">
    <property type="component" value="Unassembled WGS sequence"/>
</dbReference>
<dbReference type="AlphaFoldDB" id="A0A193R928"/>
<organism evidence="1 2">
    <name type="scientific">Plasmodium knowlesi (strain H)</name>
    <dbReference type="NCBI Taxonomy" id="5851"/>
    <lineage>
        <taxon>Eukaryota</taxon>
        <taxon>Sar</taxon>
        <taxon>Alveolata</taxon>
        <taxon>Apicomplexa</taxon>
        <taxon>Aconoidasida</taxon>
        <taxon>Haemosporida</taxon>
        <taxon>Plasmodiidae</taxon>
        <taxon>Plasmodium</taxon>
        <taxon>Plasmodium (Plasmodium)</taxon>
    </lineage>
</organism>
<accession>A0A193R928</accession>
<evidence type="ECO:0000313" key="2">
    <source>
        <dbReference type="Proteomes" id="UP000182128"/>
    </source>
</evidence>
<evidence type="ECO:0000313" key="1">
    <source>
        <dbReference type="EMBL" id="SBO23498.1"/>
    </source>
</evidence>
<evidence type="ECO:0008006" key="3">
    <source>
        <dbReference type="Google" id="ProtNLM"/>
    </source>
</evidence>
<reference evidence="2" key="1">
    <citation type="submission" date="2016-05" db="EMBL/GenBank/DDBJ databases">
        <authorList>
            <person name="Sharaf H."/>
        </authorList>
    </citation>
    <scope>NUCLEOTIDE SEQUENCE [LARGE SCALE GENOMIC DNA]</scope>
    <source>
        <strain evidence="2">H</strain>
    </source>
</reference>
<proteinExistence type="predicted"/>
<protein>
    <recommendedName>
        <fullName evidence="3">DNA/RNA-binding protein Alba-like domain-containing protein</fullName>
    </recommendedName>
</protein>
<dbReference type="EMBL" id="CWHQ02000008">
    <property type="protein sequence ID" value="SBO23498.1"/>
    <property type="molecule type" value="Genomic_DNA"/>
</dbReference>